<dbReference type="InterPro" id="IPR042097">
    <property type="entry name" value="Aminopeptidase_N-like_N_sf"/>
</dbReference>
<dbReference type="InParanoid" id="A0A286UXR2"/>
<keyword evidence="2 14" id="KW-0031">Aminopeptidase</keyword>
<feature type="binding site" evidence="9">
    <location>
        <position position="549"/>
    </location>
    <ligand>
        <name>Zn(2+)</name>
        <dbReference type="ChEBI" id="CHEBI:29105"/>
        <note>catalytic</note>
    </ligand>
</feature>
<evidence type="ECO:0000256" key="1">
    <source>
        <dbReference type="ARBA" id="ARBA00010136"/>
    </source>
</evidence>
<dbReference type="GO" id="GO:0008270">
    <property type="term" value="F:zinc ion binding"/>
    <property type="evidence" value="ECO:0007669"/>
    <property type="project" value="InterPro"/>
</dbReference>
<dbReference type="CDD" id="cd09601">
    <property type="entry name" value="M1_APN-Q_like"/>
    <property type="match status" value="1"/>
</dbReference>
<keyword evidence="5" id="KW-0378">Hydrolase</keyword>
<dbReference type="Gene3D" id="1.25.50.20">
    <property type="match status" value="1"/>
</dbReference>
<dbReference type="Gene3D" id="2.60.40.1910">
    <property type="match status" value="1"/>
</dbReference>
<sequence>MEEIVKVLDSIQDVIASNIANKSRAVRSDVRIARNKLLHEAITDLEVMREECTENLNNLFALETEYASIQRKVVNGFELVSDVNSDICKFLKQTISAHDQGSITKIMPQSLFDTAIPDIFLKYTRLNPSRTRKPEQTSSLSHTVWRKWLLRQQTAISATRSPFQIGYKSAHDLAQLNPDRFSPGRVTQKKRVHKRRWNELPTAASSLLNSCRLYCSLHAMSSVGSAPAKPDVPLTEHRLPLDVKPSHYDITVRTDLEKLVFDGTAVVDLEVLKDTTSIVFHASEMDLKDVSATSNNFDGEVKPTSQLLDPITERAILQFSTPFTARSKIQLKVNFGASLTGNMMGYYYSSWEENDKKKYYTLTQFEPTAARRAFPCWDEPLLKATYTITLISRDDTVNLSNMPAVSEEPYTSSEIPAEEKWKITKFERTPRYLVAFANGNFEHIESSYVSPLSGKTRPLRIYATADYIHQAEFALDIKRKVLPLYEQMFDVEYPLPKLDTLIASDFDAGAMENWGLITGRTTAFCLDPKKVGVAAQQRVATVQSHEVAHMWFGDITTMAWWDNLYLNEGFATLMGEVITIGIIFPEWKVYSNFINEHLNHALDLDSKLSSHPIEVECPDANQINQIFDALSYSKAGSVLMMLSAFVGEETFLRGVSIYLKRHLYANSISKDLWDGIGEASGKDITTMMDNWVSKMGFPLLTVTEKDGSIHIRQDRFLETGPASDKDNQTVWQIPLNIASVDSNGKLKVDPILMTEKEVTVPLDTSKPFKLNSGTTGVYRVLYSPERMDKIGVEAAKEDSLFSMNDRMGLVNDVFALSFAGFGKTSAALNLVNNLHQEEEFLVWQGIRDNLVDLAYIFWENEEVTDLIDSFRRTLYTPLVEKLGYDYSESDSADVKQLRTLAISGAAGSDDPAVVKELTRRFSEFIKTGDDSGIALDLESTTYRTVVKYGGRSEYAAVKAIYEKPRTPTTKTAAISAMCSTTDPALIDETFKFALKEAKDQDFYMFVAFLARNTKTRRRMSQFFKENYDEIYKRFSANTQLSSLVSYSFKYLCTEADAKDVEEFFKDKDVSKFNLGLHQALDTIRAHAAVIDRSSDDVLQWLRDWKQKSNL</sequence>
<dbReference type="FunFam" id="1.10.390.10:FF:000006">
    <property type="entry name" value="Puromycin-sensitive aminopeptidase"/>
    <property type="match status" value="1"/>
</dbReference>
<dbReference type="SUPFAM" id="SSF63737">
    <property type="entry name" value="Leukotriene A4 hydrolase N-terminal domain"/>
    <property type="match status" value="1"/>
</dbReference>
<dbReference type="InterPro" id="IPR001930">
    <property type="entry name" value="Peptidase_M1"/>
</dbReference>
<keyword evidence="4 9" id="KW-0479">Metal-binding</keyword>
<name>A0A286UXR2_9AGAM</name>
<evidence type="ECO:0000313" key="14">
    <source>
        <dbReference type="EMBL" id="PAV24341.1"/>
    </source>
</evidence>
<dbReference type="GO" id="GO:0016020">
    <property type="term" value="C:membrane"/>
    <property type="evidence" value="ECO:0007669"/>
    <property type="project" value="TreeGrafter"/>
</dbReference>
<evidence type="ECO:0000256" key="4">
    <source>
        <dbReference type="ARBA" id="ARBA00022723"/>
    </source>
</evidence>
<dbReference type="FunCoup" id="A0A286UXR2">
    <property type="interactions" value="485"/>
</dbReference>
<evidence type="ECO:0000256" key="6">
    <source>
        <dbReference type="ARBA" id="ARBA00022833"/>
    </source>
</evidence>
<keyword evidence="15" id="KW-1185">Reference proteome</keyword>
<feature type="binding site" evidence="9">
    <location>
        <position position="568"/>
    </location>
    <ligand>
        <name>Zn(2+)</name>
        <dbReference type="ChEBI" id="CHEBI:29105"/>
        <note>catalytic</note>
    </ligand>
</feature>
<dbReference type="Proteomes" id="UP000217199">
    <property type="component" value="Unassembled WGS sequence"/>
</dbReference>
<keyword evidence="3" id="KW-0645">Protease</keyword>
<dbReference type="GO" id="GO:0070006">
    <property type="term" value="F:metalloaminopeptidase activity"/>
    <property type="evidence" value="ECO:0007669"/>
    <property type="project" value="TreeGrafter"/>
</dbReference>
<evidence type="ECO:0000259" key="13">
    <source>
        <dbReference type="Pfam" id="PF17900"/>
    </source>
</evidence>
<feature type="binding site" evidence="9">
    <location>
        <position position="545"/>
    </location>
    <ligand>
        <name>Zn(2+)</name>
        <dbReference type="ChEBI" id="CHEBI:29105"/>
        <note>catalytic</note>
    </ligand>
</feature>
<dbReference type="InterPro" id="IPR050344">
    <property type="entry name" value="Peptidase_M1_aminopeptidases"/>
</dbReference>
<dbReference type="Gene3D" id="1.10.390.10">
    <property type="entry name" value="Neutral Protease Domain 2"/>
    <property type="match status" value="1"/>
</dbReference>
<organism evidence="14 15">
    <name type="scientific">Pyrrhoderma noxium</name>
    <dbReference type="NCBI Taxonomy" id="2282107"/>
    <lineage>
        <taxon>Eukaryota</taxon>
        <taxon>Fungi</taxon>
        <taxon>Dikarya</taxon>
        <taxon>Basidiomycota</taxon>
        <taxon>Agaricomycotina</taxon>
        <taxon>Agaricomycetes</taxon>
        <taxon>Hymenochaetales</taxon>
        <taxon>Hymenochaetaceae</taxon>
        <taxon>Pyrrhoderma</taxon>
    </lineage>
</organism>
<dbReference type="Pfam" id="PF17900">
    <property type="entry name" value="Peptidase_M1_N"/>
    <property type="match status" value="1"/>
</dbReference>
<accession>A0A286UXR2</accession>
<dbReference type="InterPro" id="IPR024571">
    <property type="entry name" value="ERAP1-like_C_dom"/>
</dbReference>
<proteinExistence type="inferred from homology"/>
<dbReference type="GO" id="GO:0005737">
    <property type="term" value="C:cytoplasm"/>
    <property type="evidence" value="ECO:0007669"/>
    <property type="project" value="TreeGrafter"/>
</dbReference>
<dbReference type="Pfam" id="PF11838">
    <property type="entry name" value="ERAP1_C"/>
    <property type="match status" value="1"/>
</dbReference>
<dbReference type="InterPro" id="IPR034016">
    <property type="entry name" value="M1_APN-typ"/>
</dbReference>
<dbReference type="STRING" id="2282107.A0A286UXR2"/>
<feature type="site" description="Transition state stabilizer" evidence="10">
    <location>
        <position position="632"/>
    </location>
</feature>
<dbReference type="PRINTS" id="PR00756">
    <property type="entry name" value="ALADIPTASE"/>
</dbReference>
<dbReference type="PANTHER" id="PTHR11533">
    <property type="entry name" value="PROTEASE M1 ZINC METALLOPROTEASE"/>
    <property type="match status" value="1"/>
</dbReference>
<feature type="active site" description="Proton acceptor" evidence="8">
    <location>
        <position position="546"/>
    </location>
</feature>
<comment type="similarity">
    <text evidence="1">Belongs to the peptidase M1 family.</text>
</comment>
<protein>
    <submittedName>
        <fullName evidence="14">Leucyl aminopeptidase</fullName>
    </submittedName>
</protein>
<dbReference type="EMBL" id="NBII01000001">
    <property type="protein sequence ID" value="PAV24341.1"/>
    <property type="molecule type" value="Genomic_DNA"/>
</dbReference>
<feature type="domain" description="ERAP1-like C-terminal" evidence="12">
    <location>
        <begin position="768"/>
        <end position="1085"/>
    </location>
</feature>
<dbReference type="Gene3D" id="2.60.40.1730">
    <property type="entry name" value="tricorn interacting facor f3 domain"/>
    <property type="match status" value="1"/>
</dbReference>
<feature type="domain" description="Peptidase M1 membrane alanine aminopeptidase" evidence="11">
    <location>
        <begin position="473"/>
        <end position="691"/>
    </location>
</feature>
<keyword evidence="7" id="KW-0482">Metalloprotease</keyword>
<dbReference type="GO" id="GO:0005615">
    <property type="term" value="C:extracellular space"/>
    <property type="evidence" value="ECO:0007669"/>
    <property type="project" value="TreeGrafter"/>
</dbReference>
<dbReference type="InterPro" id="IPR045357">
    <property type="entry name" value="Aminopeptidase_N-like_N"/>
</dbReference>
<evidence type="ECO:0000256" key="2">
    <source>
        <dbReference type="ARBA" id="ARBA00022438"/>
    </source>
</evidence>
<evidence type="ECO:0000256" key="3">
    <source>
        <dbReference type="ARBA" id="ARBA00022670"/>
    </source>
</evidence>
<dbReference type="GO" id="GO:0043171">
    <property type="term" value="P:peptide catabolic process"/>
    <property type="evidence" value="ECO:0007669"/>
    <property type="project" value="TreeGrafter"/>
</dbReference>
<dbReference type="InterPro" id="IPR014782">
    <property type="entry name" value="Peptidase_M1_dom"/>
</dbReference>
<dbReference type="OrthoDB" id="10031169at2759"/>
<keyword evidence="6 9" id="KW-0862">Zinc</keyword>
<evidence type="ECO:0000256" key="10">
    <source>
        <dbReference type="PIRSR" id="PIRSR634016-4"/>
    </source>
</evidence>
<evidence type="ECO:0000256" key="9">
    <source>
        <dbReference type="PIRSR" id="PIRSR634016-3"/>
    </source>
</evidence>
<evidence type="ECO:0000259" key="11">
    <source>
        <dbReference type="Pfam" id="PF01433"/>
    </source>
</evidence>
<evidence type="ECO:0000259" key="12">
    <source>
        <dbReference type="Pfam" id="PF11838"/>
    </source>
</evidence>
<evidence type="ECO:0000313" key="15">
    <source>
        <dbReference type="Proteomes" id="UP000217199"/>
    </source>
</evidence>
<feature type="domain" description="Aminopeptidase N-like N-terminal" evidence="13">
    <location>
        <begin position="244"/>
        <end position="431"/>
    </location>
</feature>
<dbReference type="FunFam" id="1.25.50.20:FF:000002">
    <property type="entry name" value="Aminopeptidase"/>
    <property type="match status" value="1"/>
</dbReference>
<dbReference type="SUPFAM" id="SSF55486">
    <property type="entry name" value="Metalloproteases ('zincins'), catalytic domain"/>
    <property type="match status" value="1"/>
</dbReference>
<dbReference type="GO" id="GO:0006508">
    <property type="term" value="P:proteolysis"/>
    <property type="evidence" value="ECO:0007669"/>
    <property type="project" value="UniProtKB-KW"/>
</dbReference>
<comment type="caution">
    <text evidence="14">The sequence shown here is derived from an EMBL/GenBank/DDBJ whole genome shotgun (WGS) entry which is preliminary data.</text>
</comment>
<dbReference type="PANTHER" id="PTHR11533:SF174">
    <property type="entry name" value="PUROMYCIN-SENSITIVE AMINOPEPTIDASE-RELATED"/>
    <property type="match status" value="1"/>
</dbReference>
<evidence type="ECO:0000256" key="8">
    <source>
        <dbReference type="PIRSR" id="PIRSR634016-1"/>
    </source>
</evidence>
<dbReference type="InterPro" id="IPR027268">
    <property type="entry name" value="Peptidase_M4/M1_CTD_sf"/>
</dbReference>
<comment type="cofactor">
    <cofactor evidence="9">
        <name>Zn(2+)</name>
        <dbReference type="ChEBI" id="CHEBI:29105"/>
    </cofactor>
    <text evidence="9">Binds 1 zinc ion per subunit.</text>
</comment>
<evidence type="ECO:0000256" key="7">
    <source>
        <dbReference type="ARBA" id="ARBA00023049"/>
    </source>
</evidence>
<gene>
    <name evidence="14" type="ORF">PNOK_0140900</name>
</gene>
<dbReference type="GO" id="GO:0042277">
    <property type="term" value="F:peptide binding"/>
    <property type="evidence" value="ECO:0007669"/>
    <property type="project" value="TreeGrafter"/>
</dbReference>
<dbReference type="AlphaFoldDB" id="A0A286UXR2"/>
<dbReference type="Pfam" id="PF01433">
    <property type="entry name" value="Peptidase_M1"/>
    <property type="match status" value="1"/>
</dbReference>
<evidence type="ECO:0000256" key="5">
    <source>
        <dbReference type="ARBA" id="ARBA00022801"/>
    </source>
</evidence>
<reference evidence="14 15" key="1">
    <citation type="journal article" date="2017" name="Mol. Ecol.">
        <title>Comparative and population genomic landscape of Phellinus noxius: A hypervariable fungus causing root rot in trees.</title>
        <authorList>
            <person name="Chung C.L."/>
            <person name="Lee T.J."/>
            <person name="Akiba M."/>
            <person name="Lee H.H."/>
            <person name="Kuo T.H."/>
            <person name="Liu D."/>
            <person name="Ke H.M."/>
            <person name="Yokoi T."/>
            <person name="Roa M.B."/>
            <person name="Lu M.J."/>
            <person name="Chang Y.Y."/>
            <person name="Ann P.J."/>
            <person name="Tsai J.N."/>
            <person name="Chen C.Y."/>
            <person name="Tzean S.S."/>
            <person name="Ota Y."/>
            <person name="Hattori T."/>
            <person name="Sahashi N."/>
            <person name="Liou R.F."/>
            <person name="Kikuchi T."/>
            <person name="Tsai I.J."/>
        </authorList>
    </citation>
    <scope>NUCLEOTIDE SEQUENCE [LARGE SCALE GENOMIC DNA]</scope>
    <source>
        <strain evidence="14 15">FFPRI411160</strain>
    </source>
</reference>